<reference evidence="2 3" key="1">
    <citation type="submission" date="2017-11" db="EMBL/GenBank/DDBJ databases">
        <title>The genome of Rhizophagus clarus HR1 reveals common genetic basis of auxotrophy among arbuscular mycorrhizal fungi.</title>
        <authorList>
            <person name="Kobayashi Y."/>
        </authorList>
    </citation>
    <scope>NUCLEOTIDE SEQUENCE [LARGE SCALE GENOMIC DNA]</scope>
    <source>
        <strain evidence="2 3">HR1</strain>
    </source>
</reference>
<keyword evidence="1" id="KW-0472">Membrane</keyword>
<evidence type="ECO:0000313" key="3">
    <source>
        <dbReference type="Proteomes" id="UP000247702"/>
    </source>
</evidence>
<keyword evidence="1" id="KW-1133">Transmembrane helix</keyword>
<evidence type="ECO:0000313" key="2">
    <source>
        <dbReference type="EMBL" id="GBB93375.1"/>
    </source>
</evidence>
<keyword evidence="1" id="KW-0812">Transmembrane</keyword>
<dbReference type="Proteomes" id="UP000247702">
    <property type="component" value="Unassembled WGS sequence"/>
</dbReference>
<protein>
    <submittedName>
        <fullName evidence="2">Uncharacterized protein</fullName>
    </submittedName>
</protein>
<comment type="caution">
    <text evidence="2">The sequence shown here is derived from an EMBL/GenBank/DDBJ whole genome shotgun (WGS) entry which is preliminary data.</text>
</comment>
<gene>
    <name evidence="2" type="ORF">RclHR1_02160001</name>
</gene>
<feature type="transmembrane region" description="Helical" evidence="1">
    <location>
        <begin position="20"/>
        <end position="40"/>
    </location>
</feature>
<keyword evidence="3" id="KW-1185">Reference proteome</keyword>
<sequence>MGTGEQSNLSYYVKSQFRKLRLYHLLIASFILFLLIIPYYNNYYHNDFIDNGYSPELPFVDNLVQNMTCPHYKIGLFIFSQSEQVDKRNLMREELFGITDNIIPCMRQDTTEIFYKFVVNKSEEINMSTLHLYTAEKMEYNDIVEIDIQNSDDWHQYLLEYVSFSNFGWILLQVIRSCVMMYLLTSSVYYLIIYRLKRYKKIV</sequence>
<name>A0A2Z6QUW6_9GLOM</name>
<dbReference type="EMBL" id="BEXD01001291">
    <property type="protein sequence ID" value="GBB93375.1"/>
    <property type="molecule type" value="Genomic_DNA"/>
</dbReference>
<evidence type="ECO:0000256" key="1">
    <source>
        <dbReference type="SAM" id="Phobius"/>
    </source>
</evidence>
<feature type="transmembrane region" description="Helical" evidence="1">
    <location>
        <begin position="167"/>
        <end position="192"/>
    </location>
</feature>
<organism evidence="2 3">
    <name type="scientific">Rhizophagus clarus</name>
    <dbReference type="NCBI Taxonomy" id="94130"/>
    <lineage>
        <taxon>Eukaryota</taxon>
        <taxon>Fungi</taxon>
        <taxon>Fungi incertae sedis</taxon>
        <taxon>Mucoromycota</taxon>
        <taxon>Glomeromycotina</taxon>
        <taxon>Glomeromycetes</taxon>
        <taxon>Glomerales</taxon>
        <taxon>Glomeraceae</taxon>
        <taxon>Rhizophagus</taxon>
    </lineage>
</organism>
<accession>A0A2Z6QUW6</accession>
<dbReference type="AlphaFoldDB" id="A0A2Z6QUW6"/>
<dbReference type="STRING" id="94130.A0A2Z6QUW6"/>
<proteinExistence type="predicted"/>